<dbReference type="KEGG" id="crb:17888524"/>
<feature type="region of interest" description="Disordered" evidence="2">
    <location>
        <begin position="73"/>
        <end position="108"/>
    </location>
</feature>
<dbReference type="OrthoDB" id="1071853at2759"/>
<dbReference type="EMBL" id="KB870808">
    <property type="protein sequence ID" value="EOA26432.1"/>
    <property type="molecule type" value="Genomic_DNA"/>
</dbReference>
<keyword evidence="4" id="KW-1185">Reference proteome</keyword>
<feature type="coiled-coil region" evidence="1">
    <location>
        <begin position="38"/>
        <end position="72"/>
    </location>
</feature>
<organism evidence="3 4">
    <name type="scientific">Capsella rubella</name>
    <dbReference type="NCBI Taxonomy" id="81985"/>
    <lineage>
        <taxon>Eukaryota</taxon>
        <taxon>Viridiplantae</taxon>
        <taxon>Streptophyta</taxon>
        <taxon>Embryophyta</taxon>
        <taxon>Tracheophyta</taxon>
        <taxon>Spermatophyta</taxon>
        <taxon>Magnoliopsida</taxon>
        <taxon>eudicotyledons</taxon>
        <taxon>Gunneridae</taxon>
        <taxon>Pentapetalae</taxon>
        <taxon>rosids</taxon>
        <taxon>malvids</taxon>
        <taxon>Brassicales</taxon>
        <taxon>Brassicaceae</taxon>
        <taxon>Camelineae</taxon>
        <taxon>Capsella</taxon>
    </lineage>
</organism>
<keyword evidence="1" id="KW-0175">Coiled coil</keyword>
<dbReference type="AlphaFoldDB" id="R0FU58"/>
<accession>R0FU58</accession>
<gene>
    <name evidence="3" type="ORF">CARUB_v10025328mg</name>
</gene>
<name>R0FU58_9BRAS</name>
<evidence type="ECO:0000313" key="3">
    <source>
        <dbReference type="EMBL" id="EOA26432.1"/>
    </source>
</evidence>
<sequence length="208" mass="23023">MEQSQVVLCFSVSRNQIPEFNPEKGNLTEKILDHVGDFKNLEEVVSKLTEKLNLTESQVASIRKTLVKAEEEAVQVRSPAPPLKSAANPSSKSKKKNMKKQASKQQTEAELRLLDPADAETIEAMKKEILTTVDLLKIVQHLHRVLFPTRVGVRQVRASSGDKISGQVRAGNKVSGLVRTGNIISEQVRAGNVSEQAGLRKHVGNRWE</sequence>
<feature type="compositionally biased region" description="Basic residues" evidence="2">
    <location>
        <begin position="92"/>
        <end position="102"/>
    </location>
</feature>
<protein>
    <submittedName>
        <fullName evidence="3">Uncharacterized protein</fullName>
    </submittedName>
</protein>
<evidence type="ECO:0000256" key="2">
    <source>
        <dbReference type="SAM" id="MobiDB-lite"/>
    </source>
</evidence>
<proteinExistence type="predicted"/>
<dbReference type="Proteomes" id="UP000029121">
    <property type="component" value="Unassembled WGS sequence"/>
</dbReference>
<reference evidence="4" key="1">
    <citation type="journal article" date="2013" name="Nat. Genet.">
        <title>The Capsella rubella genome and the genomic consequences of rapid mating system evolution.</title>
        <authorList>
            <person name="Slotte T."/>
            <person name="Hazzouri K.M."/>
            <person name="Agren J.A."/>
            <person name="Koenig D."/>
            <person name="Maumus F."/>
            <person name="Guo Y.L."/>
            <person name="Steige K."/>
            <person name="Platts A.E."/>
            <person name="Escobar J.S."/>
            <person name="Newman L.K."/>
            <person name="Wang W."/>
            <person name="Mandakova T."/>
            <person name="Vello E."/>
            <person name="Smith L.M."/>
            <person name="Henz S.R."/>
            <person name="Steffen J."/>
            <person name="Takuno S."/>
            <person name="Brandvain Y."/>
            <person name="Coop G."/>
            <person name="Andolfatto P."/>
            <person name="Hu T.T."/>
            <person name="Blanchette M."/>
            <person name="Clark R.M."/>
            <person name="Quesneville H."/>
            <person name="Nordborg M."/>
            <person name="Gaut B.S."/>
            <person name="Lysak M.A."/>
            <person name="Jenkins J."/>
            <person name="Grimwood J."/>
            <person name="Chapman J."/>
            <person name="Prochnik S."/>
            <person name="Shu S."/>
            <person name="Rokhsar D."/>
            <person name="Schmutz J."/>
            <person name="Weigel D."/>
            <person name="Wright S.I."/>
        </authorList>
    </citation>
    <scope>NUCLEOTIDE SEQUENCE [LARGE SCALE GENOMIC DNA]</scope>
    <source>
        <strain evidence="4">cv. Monte Gargano</strain>
    </source>
</reference>
<evidence type="ECO:0000256" key="1">
    <source>
        <dbReference type="SAM" id="Coils"/>
    </source>
</evidence>
<evidence type="ECO:0000313" key="4">
    <source>
        <dbReference type="Proteomes" id="UP000029121"/>
    </source>
</evidence>